<reference evidence="1" key="1">
    <citation type="submission" date="2021-01" db="EMBL/GenBank/DDBJ databases">
        <authorList>
            <consortium name="Genoscope - CEA"/>
            <person name="William W."/>
        </authorList>
    </citation>
    <scope>NUCLEOTIDE SEQUENCE</scope>
</reference>
<protein>
    <submittedName>
        <fullName evidence="1">Uncharacterized protein</fullName>
    </submittedName>
</protein>
<keyword evidence="2" id="KW-1185">Reference proteome</keyword>
<accession>A0A8S1KG81</accession>
<sequence length="83" mass="9762">MYSKGFEILQQTSYSEQAQKQIWSQIQAIQNLPDLINVNFKIIKISGQLYLQMKGELINIGPQSIMFDLYFQIQYKMVQDVKL</sequence>
<proteinExistence type="predicted"/>
<evidence type="ECO:0000313" key="1">
    <source>
        <dbReference type="EMBL" id="CAD8054289.1"/>
    </source>
</evidence>
<comment type="caution">
    <text evidence="1">The sequence shown here is derived from an EMBL/GenBank/DDBJ whole genome shotgun (WGS) entry which is preliminary data.</text>
</comment>
<gene>
    <name evidence="1" type="ORF">PSON_ATCC_30995.1.T0080185</name>
</gene>
<evidence type="ECO:0000313" key="2">
    <source>
        <dbReference type="Proteomes" id="UP000692954"/>
    </source>
</evidence>
<dbReference type="EMBL" id="CAJJDN010000008">
    <property type="protein sequence ID" value="CAD8054289.1"/>
    <property type="molecule type" value="Genomic_DNA"/>
</dbReference>
<dbReference type="Proteomes" id="UP000692954">
    <property type="component" value="Unassembled WGS sequence"/>
</dbReference>
<dbReference type="AlphaFoldDB" id="A0A8S1KG81"/>
<organism evidence="1 2">
    <name type="scientific">Paramecium sonneborni</name>
    <dbReference type="NCBI Taxonomy" id="65129"/>
    <lineage>
        <taxon>Eukaryota</taxon>
        <taxon>Sar</taxon>
        <taxon>Alveolata</taxon>
        <taxon>Ciliophora</taxon>
        <taxon>Intramacronucleata</taxon>
        <taxon>Oligohymenophorea</taxon>
        <taxon>Peniculida</taxon>
        <taxon>Parameciidae</taxon>
        <taxon>Paramecium</taxon>
    </lineage>
</organism>
<name>A0A8S1KG81_9CILI</name>